<evidence type="ECO:0000313" key="1">
    <source>
        <dbReference type="EMBL" id="OCT97764.1"/>
    </source>
</evidence>
<gene>
    <name evidence="1" type="ORF">XELAEV_18009993mg</name>
</gene>
<accession>A0A974DTB9</accession>
<organism evidence="1 2">
    <name type="scientific">Xenopus laevis</name>
    <name type="common">African clawed frog</name>
    <dbReference type="NCBI Taxonomy" id="8355"/>
    <lineage>
        <taxon>Eukaryota</taxon>
        <taxon>Metazoa</taxon>
        <taxon>Chordata</taxon>
        <taxon>Craniata</taxon>
        <taxon>Vertebrata</taxon>
        <taxon>Euteleostomi</taxon>
        <taxon>Amphibia</taxon>
        <taxon>Batrachia</taxon>
        <taxon>Anura</taxon>
        <taxon>Pipoidea</taxon>
        <taxon>Pipidae</taxon>
        <taxon>Xenopodinae</taxon>
        <taxon>Xenopus</taxon>
        <taxon>Xenopus</taxon>
    </lineage>
</organism>
<dbReference type="EMBL" id="CM004467">
    <property type="protein sequence ID" value="OCT97764.1"/>
    <property type="molecule type" value="Genomic_DNA"/>
</dbReference>
<dbReference type="Proteomes" id="UP000694892">
    <property type="component" value="Chromosome 1S"/>
</dbReference>
<proteinExistence type="predicted"/>
<dbReference type="AlphaFoldDB" id="A0A974DTB9"/>
<evidence type="ECO:0000313" key="2">
    <source>
        <dbReference type="Proteomes" id="UP000694892"/>
    </source>
</evidence>
<name>A0A974DTB9_XENLA</name>
<reference evidence="2" key="1">
    <citation type="journal article" date="2016" name="Nature">
        <title>Genome evolution in the allotetraploid frog Xenopus laevis.</title>
        <authorList>
            <person name="Session A.M."/>
            <person name="Uno Y."/>
            <person name="Kwon T."/>
            <person name="Chapman J.A."/>
            <person name="Toyoda A."/>
            <person name="Takahashi S."/>
            <person name="Fukui A."/>
            <person name="Hikosaka A."/>
            <person name="Suzuki A."/>
            <person name="Kondo M."/>
            <person name="van Heeringen S.J."/>
            <person name="Quigley I."/>
            <person name="Heinz S."/>
            <person name="Ogino H."/>
            <person name="Ochi H."/>
            <person name="Hellsten U."/>
            <person name="Lyons J.B."/>
            <person name="Simakov O."/>
            <person name="Putnam N."/>
            <person name="Stites J."/>
            <person name="Kuroki Y."/>
            <person name="Tanaka T."/>
            <person name="Michiue T."/>
            <person name="Watanabe M."/>
            <person name="Bogdanovic O."/>
            <person name="Lister R."/>
            <person name="Georgiou G."/>
            <person name="Paranjpe S.S."/>
            <person name="van Kruijsbergen I."/>
            <person name="Shu S."/>
            <person name="Carlson J."/>
            <person name="Kinoshita T."/>
            <person name="Ohta Y."/>
            <person name="Mawaribuchi S."/>
            <person name="Jenkins J."/>
            <person name="Grimwood J."/>
            <person name="Schmutz J."/>
            <person name="Mitros T."/>
            <person name="Mozaffari S.V."/>
            <person name="Suzuki Y."/>
            <person name="Haramoto Y."/>
            <person name="Yamamoto T.S."/>
            <person name="Takagi C."/>
            <person name="Heald R."/>
            <person name="Miller K."/>
            <person name="Haudenschild C."/>
            <person name="Kitzman J."/>
            <person name="Nakayama T."/>
            <person name="Izutsu Y."/>
            <person name="Robert J."/>
            <person name="Fortriede J."/>
            <person name="Burns K."/>
            <person name="Lotay V."/>
            <person name="Karimi K."/>
            <person name="Yasuoka Y."/>
            <person name="Dichmann D.S."/>
            <person name="Flajnik M.F."/>
            <person name="Houston D.W."/>
            <person name="Shendure J."/>
            <person name="DuPasquier L."/>
            <person name="Vize P.D."/>
            <person name="Zorn A.M."/>
            <person name="Ito M."/>
            <person name="Marcotte E.M."/>
            <person name="Wallingford J.B."/>
            <person name="Ito Y."/>
            <person name="Asashima M."/>
            <person name="Ueno N."/>
            <person name="Matsuda Y."/>
            <person name="Veenstra G.J."/>
            <person name="Fujiyama A."/>
            <person name="Harland R.M."/>
            <person name="Taira M."/>
            <person name="Rokhsar D.S."/>
        </authorList>
    </citation>
    <scope>NUCLEOTIDE SEQUENCE [LARGE SCALE GENOMIC DNA]</scope>
    <source>
        <strain evidence="2">J</strain>
    </source>
</reference>
<protein>
    <submittedName>
        <fullName evidence="1">Uncharacterized protein</fullName>
    </submittedName>
</protein>
<sequence length="76" mass="8756">MLVQFREGEGSPGLLHFILGYCSLLINKWRAGVELRGVRWVQILREADDPIHHKNCYWKGGWGDPDAHLVLGPRNY</sequence>